<dbReference type="Gene3D" id="3.30.2090.10">
    <property type="entry name" value="Multidrug efflux transporter AcrB TolC docking domain, DN and DC subdomains"/>
    <property type="match status" value="2"/>
</dbReference>
<feature type="transmembrane region" description="Helical" evidence="2">
    <location>
        <begin position="389"/>
        <end position="413"/>
    </location>
</feature>
<reference evidence="3 4" key="1">
    <citation type="submission" date="2015-05" db="EMBL/GenBank/DDBJ databases">
        <title>Draft genome sequence of Microvirga vignae strain BR3299, a novel nitrogen fixing bacteria isolated from Brazil semi-aired region.</title>
        <authorList>
            <person name="Zilli J.E."/>
            <person name="Passos S.R."/>
            <person name="Leite J."/>
            <person name="Baldani J.I."/>
            <person name="Xavier G.R."/>
            <person name="Rumjaneck N.G."/>
            <person name="Simoes-Araujo J.L."/>
        </authorList>
    </citation>
    <scope>NUCLEOTIDE SEQUENCE [LARGE SCALE GENOMIC DNA]</scope>
    <source>
        <strain evidence="3 4">BR3299</strain>
    </source>
</reference>
<comment type="caution">
    <text evidence="3">The sequence shown here is derived from an EMBL/GenBank/DDBJ whole genome shotgun (WGS) entry which is preliminary data.</text>
</comment>
<feature type="transmembrane region" description="Helical" evidence="2">
    <location>
        <begin position="465"/>
        <end position="487"/>
    </location>
</feature>
<dbReference type="SUPFAM" id="SSF82693">
    <property type="entry name" value="Multidrug efflux transporter AcrB pore domain, PN1, PN2, PC1 and PC2 subdomains"/>
    <property type="match status" value="2"/>
</dbReference>
<dbReference type="AlphaFoldDB" id="A0A0H1RCY8"/>
<evidence type="ECO:0000313" key="4">
    <source>
        <dbReference type="Proteomes" id="UP000035489"/>
    </source>
</evidence>
<organism evidence="3 4">
    <name type="scientific">Microvirga vignae</name>
    <dbReference type="NCBI Taxonomy" id="1225564"/>
    <lineage>
        <taxon>Bacteria</taxon>
        <taxon>Pseudomonadati</taxon>
        <taxon>Pseudomonadota</taxon>
        <taxon>Alphaproteobacteria</taxon>
        <taxon>Hyphomicrobiales</taxon>
        <taxon>Methylobacteriaceae</taxon>
        <taxon>Microvirga</taxon>
    </lineage>
</organism>
<dbReference type="InterPro" id="IPR001036">
    <property type="entry name" value="Acrflvin-R"/>
</dbReference>
<feature type="transmembrane region" description="Helical" evidence="2">
    <location>
        <begin position="528"/>
        <end position="548"/>
    </location>
</feature>
<dbReference type="GO" id="GO:0042910">
    <property type="term" value="F:xenobiotic transmembrane transporter activity"/>
    <property type="evidence" value="ECO:0007669"/>
    <property type="project" value="TreeGrafter"/>
</dbReference>
<feature type="transmembrane region" description="Helical" evidence="2">
    <location>
        <begin position="963"/>
        <end position="984"/>
    </location>
</feature>
<keyword evidence="2" id="KW-0472">Membrane</keyword>
<dbReference type="InterPro" id="IPR027463">
    <property type="entry name" value="AcrB_DN_DC_subdom"/>
</dbReference>
<dbReference type="Gene3D" id="3.30.70.1430">
    <property type="entry name" value="Multidrug efflux transporter AcrB pore domain"/>
    <property type="match status" value="2"/>
</dbReference>
<feature type="region of interest" description="Disordered" evidence="1">
    <location>
        <begin position="1022"/>
        <end position="1049"/>
    </location>
</feature>
<accession>A0A0H1RCY8</accession>
<feature type="transmembrane region" description="Helical" evidence="2">
    <location>
        <begin position="363"/>
        <end position="383"/>
    </location>
</feature>
<evidence type="ECO:0000256" key="1">
    <source>
        <dbReference type="SAM" id="MobiDB-lite"/>
    </source>
</evidence>
<protein>
    <submittedName>
        <fullName evidence="3">Multidrug transporter AcrB</fullName>
    </submittedName>
</protein>
<dbReference type="Pfam" id="PF00873">
    <property type="entry name" value="ACR_tran"/>
    <property type="match status" value="1"/>
</dbReference>
<keyword evidence="2" id="KW-0812">Transmembrane</keyword>
<dbReference type="PANTHER" id="PTHR32063">
    <property type="match status" value="1"/>
</dbReference>
<evidence type="ECO:0000313" key="3">
    <source>
        <dbReference type="EMBL" id="KLK90457.1"/>
    </source>
</evidence>
<dbReference type="PRINTS" id="PR00702">
    <property type="entry name" value="ACRIFLAVINRP"/>
</dbReference>
<keyword evidence="2" id="KW-1133">Transmembrane helix</keyword>
<dbReference type="SUPFAM" id="SSF82714">
    <property type="entry name" value="Multidrug efflux transporter AcrB TolC docking domain, DN and DC subdomains"/>
    <property type="match status" value="2"/>
</dbReference>
<name>A0A0H1RCY8_9HYPH</name>
<dbReference type="SUPFAM" id="SSF82866">
    <property type="entry name" value="Multidrug efflux transporter AcrB transmembrane domain"/>
    <property type="match status" value="2"/>
</dbReference>
<gene>
    <name evidence="3" type="ORF">AA309_25625</name>
</gene>
<feature type="transmembrane region" description="Helical" evidence="2">
    <location>
        <begin position="860"/>
        <end position="879"/>
    </location>
</feature>
<dbReference type="Gene3D" id="1.20.1640.10">
    <property type="entry name" value="Multidrug efflux transporter AcrB transmembrane domain"/>
    <property type="match status" value="2"/>
</dbReference>
<dbReference type="OrthoDB" id="9798415at2"/>
<proteinExistence type="predicted"/>
<dbReference type="Proteomes" id="UP000035489">
    <property type="component" value="Unassembled WGS sequence"/>
</dbReference>
<sequence>MKRFNLSEWAVHHPALILFLILAISVGGLLSFRSLGRAEDPNFTIKNAIITVAWPGATTQEMQDQVADPIEKKLQELPWFDKVITYSKPGFAAMNVGFRDNTPAREVPQLFYQLRKKLDDIRGQLPNDLIGPNVNDEYGDVDSILYMLTGDGADFAQLKKVAEGLRQQLLKVPGVTKVNLYGVQDERIYVEFSHAKLATLGIPPQALFESLQRQNAVVPAGTVETGAQRIPVRVTGALDGAKAVAETPVEAGGRVFRLGDIATVTRGFEDPSDYLVRQRGQPALGLGVVMAKGANILAFGRDVNAATNGFMQAVPQGIDIEQVADQPKVVDHAIREFEHSFIEALGIVLLVSFVSLGWRTGIVVALSVPLVLAITFAVMSLLGLDLHRITLGALIIALGLLVDDAIIAVEMMTVKIEQGWDRMRAAAFAWTSTAFPMLTGTLVTAAGFLPVGFANSAVGEYAGGIFWVVAIALVASWLVAVIFTPYLGVKLLPQALSGHTHANPHEIYETRIYRGLRRIVQACVNRRGLTVLATIGIFVASIVAFGQVQQQFFPLSERPELFFQMRLPEGTAIGVTTETARQAEAILGDDPDILTHTTYIGQGSPRFWLGLNPQLPNEAFVEIVIVARDVPARERIKARIEKAVAQGALAAARVRVDRFNFGPPVGFPVQFRVIGPDAMTVRHIASDVREVMRANINVVDPHLEWNEMAPSVRLVVDQERARALGLDPQTVSQALQTLLSGVPVTTVRDGTERVEVVARAVAQERLDLGRIGDLTVMSRNGLAVPLAQVGRIEYAHEEPILWRRNRDLSLTVRADVVDGVQPPDVTNQIWPTLAQIRDRLEPGYRLEISGAVEESAKGNASIYALFPLMIGVMLTLLMIQLQSFSRLLLVFLTAPLGLIGASLALNLANRPFGFVALLGLIALAGMIMRNTVILVDQIETDVAQGASRREAIVEATVRRARPVVLTGLAAILAMIPLSSSAFWGPMAFTIMGGLFVATFLTLLFLPALYALWFRKRLDERGSGTRSVEEPGTGRPKDMDGQFSLPLAAE</sequence>
<evidence type="ECO:0000256" key="2">
    <source>
        <dbReference type="SAM" id="Phobius"/>
    </source>
</evidence>
<feature type="transmembrane region" description="Helical" evidence="2">
    <location>
        <begin position="886"/>
        <end position="905"/>
    </location>
</feature>
<dbReference type="Gene3D" id="3.30.70.1320">
    <property type="entry name" value="Multidrug efflux transporter AcrB pore domain like"/>
    <property type="match status" value="1"/>
</dbReference>
<dbReference type="STRING" id="1225564.AA309_25625"/>
<feature type="transmembrane region" description="Helical" evidence="2">
    <location>
        <begin position="990"/>
        <end position="1012"/>
    </location>
</feature>
<dbReference type="PATRIC" id="fig|1225564.3.peg.6695"/>
<keyword evidence="4" id="KW-1185">Reference proteome</keyword>
<dbReference type="EMBL" id="LCYG01000084">
    <property type="protein sequence ID" value="KLK90457.1"/>
    <property type="molecule type" value="Genomic_DNA"/>
</dbReference>
<dbReference type="Gene3D" id="3.30.70.1440">
    <property type="entry name" value="Multidrug efflux transporter AcrB pore domain"/>
    <property type="match status" value="1"/>
</dbReference>
<feature type="transmembrane region" description="Helical" evidence="2">
    <location>
        <begin position="425"/>
        <end position="453"/>
    </location>
</feature>
<dbReference type="RefSeq" id="WP_047191849.1">
    <property type="nucleotide sequence ID" value="NZ_LCYG01000084.1"/>
</dbReference>
<dbReference type="PANTHER" id="PTHR32063:SF18">
    <property type="entry name" value="CATION EFFLUX SYSTEM PROTEIN"/>
    <property type="match status" value="1"/>
</dbReference>
<feature type="transmembrane region" description="Helical" evidence="2">
    <location>
        <begin position="911"/>
        <end position="928"/>
    </location>
</feature>
<dbReference type="GO" id="GO:0005886">
    <property type="term" value="C:plasma membrane"/>
    <property type="evidence" value="ECO:0007669"/>
    <property type="project" value="TreeGrafter"/>
</dbReference>